<reference evidence="1 2" key="1">
    <citation type="submission" date="2020-03" db="EMBL/GenBank/DDBJ databases">
        <title>Draft genome of Streptomyces sp. ventii, isolated from the Axial Seamount in the Pacific Ocean, and resequencing of the two type strains Streptomyces lonarensis strain NCL 716 and Streptomyces bohaiensis strain 11A07.</title>
        <authorList>
            <person name="Loughran R.M."/>
            <person name="Pfannmuller K.M."/>
            <person name="Wasson B.J."/>
            <person name="Deadmond M.C."/>
            <person name="Paddock B.E."/>
            <person name="Koyack M.J."/>
            <person name="Gallegos D.A."/>
            <person name="Mitchell E.A."/>
            <person name="Ushijima B."/>
            <person name="Saw J.H."/>
            <person name="Mcphail K.L."/>
            <person name="Videau P."/>
        </authorList>
    </citation>
    <scope>NUCLEOTIDE SEQUENCE [LARGE SCALE GENOMIC DNA]</scope>
    <source>
        <strain evidence="1 2">11A07</strain>
    </source>
</reference>
<organism evidence="1 2">
    <name type="scientific">Streptomyces bohaiensis</name>
    <dbReference type="NCBI Taxonomy" id="1431344"/>
    <lineage>
        <taxon>Bacteria</taxon>
        <taxon>Bacillati</taxon>
        <taxon>Actinomycetota</taxon>
        <taxon>Actinomycetes</taxon>
        <taxon>Kitasatosporales</taxon>
        <taxon>Streptomycetaceae</taxon>
        <taxon>Streptomyces</taxon>
    </lineage>
</organism>
<evidence type="ECO:0000313" key="2">
    <source>
        <dbReference type="Proteomes" id="UP000727056"/>
    </source>
</evidence>
<sequence>MQNSTTTPAAAVPPPRRRVLAVGRIEAGLGHTRSVTCTLHGAACDGDLSRRHHARTDIAAIASVR</sequence>
<name>A0ABX1C4R1_9ACTN</name>
<evidence type="ECO:0000313" key="1">
    <source>
        <dbReference type="EMBL" id="NJQ14204.1"/>
    </source>
</evidence>
<protein>
    <submittedName>
        <fullName evidence="1">Uncharacterized protein</fullName>
    </submittedName>
</protein>
<gene>
    <name evidence="1" type="ORF">HCN52_04445</name>
</gene>
<comment type="caution">
    <text evidence="1">The sequence shown here is derived from an EMBL/GenBank/DDBJ whole genome shotgun (WGS) entry which is preliminary data.</text>
</comment>
<accession>A0ABX1C4R1</accession>
<proteinExistence type="predicted"/>
<keyword evidence="2" id="KW-1185">Reference proteome</keyword>
<dbReference type="RefSeq" id="WP_168087036.1">
    <property type="nucleotide sequence ID" value="NZ_BHZH01000460.1"/>
</dbReference>
<dbReference type="Proteomes" id="UP000727056">
    <property type="component" value="Unassembled WGS sequence"/>
</dbReference>
<dbReference type="EMBL" id="JAAVJC010000018">
    <property type="protein sequence ID" value="NJQ14204.1"/>
    <property type="molecule type" value="Genomic_DNA"/>
</dbReference>